<sequence length="270" mass="29789">MLLRRLNHVAEASVKPATRGRSRPVRCVPRRVKADLTPASSEPTHGRRLRRGAIRPMEISSETPYMAKPAWNPAPLYPFQAGLHMGLNGHMPLPVPLGVSHYAKKLPEAPLFEAPKLGNPLAELPKTSSMVGDHLAVTSALAHPALSSNLGSFAPRSFVVDVNADAHVASDLEKAAEAVKTQADFEWELIMSNLGAGSRRVAEVEKVDEAAMKDALAGLDGLLARMSVETEQDFEVSMDSVRRKRQKKMSKHKHKKRRKANRAERKRLRK</sequence>
<evidence type="ECO:0000313" key="3">
    <source>
        <dbReference type="EMBL" id="EKD03747.1"/>
    </source>
</evidence>
<evidence type="ECO:0000313" key="4">
    <source>
        <dbReference type="Proteomes" id="UP000006757"/>
    </source>
</evidence>
<organism evidence="3 4">
    <name type="scientific">Trichosporon asahii var. asahii (strain CBS 8904)</name>
    <name type="common">Yeast</name>
    <dbReference type="NCBI Taxonomy" id="1220162"/>
    <lineage>
        <taxon>Eukaryota</taxon>
        <taxon>Fungi</taxon>
        <taxon>Dikarya</taxon>
        <taxon>Basidiomycota</taxon>
        <taxon>Agaricomycotina</taxon>
        <taxon>Tremellomycetes</taxon>
        <taxon>Trichosporonales</taxon>
        <taxon>Trichosporonaceae</taxon>
        <taxon>Trichosporon</taxon>
    </lineage>
</organism>
<gene>
    <name evidence="3" type="ORF">A1Q2_01973</name>
</gene>
<accession>K1VWD4</accession>
<proteinExistence type="predicted"/>
<feature type="region of interest" description="Disordered" evidence="1">
    <location>
        <begin position="236"/>
        <end position="270"/>
    </location>
</feature>
<dbReference type="Pfam" id="PF08213">
    <property type="entry name" value="COX24_C"/>
    <property type="match status" value="1"/>
</dbReference>
<keyword evidence="4" id="KW-1185">Reference proteome</keyword>
<dbReference type="Proteomes" id="UP000006757">
    <property type="component" value="Unassembled WGS sequence"/>
</dbReference>
<dbReference type="STRING" id="1220162.K1VWD4"/>
<dbReference type="EMBL" id="AMBO01000241">
    <property type="protein sequence ID" value="EKD03747.1"/>
    <property type="molecule type" value="Genomic_DNA"/>
</dbReference>
<evidence type="ECO:0000256" key="1">
    <source>
        <dbReference type="SAM" id="MobiDB-lite"/>
    </source>
</evidence>
<dbReference type="SMART" id="SM01155">
    <property type="entry name" value="DUF1713"/>
    <property type="match status" value="1"/>
</dbReference>
<dbReference type="HOGENOM" id="CLU_1031297_0_0_1"/>
<name>K1VWD4_TRIAC</name>
<feature type="domain" description="Ribosomal protein mS38 C-terminal" evidence="2">
    <location>
        <begin position="237"/>
        <end position="270"/>
    </location>
</feature>
<reference evidence="3 4" key="1">
    <citation type="journal article" date="2012" name="Eukaryot. Cell">
        <title>Genome sequence of the Trichosporon asahii environmental strain CBS 8904.</title>
        <authorList>
            <person name="Yang R.Y."/>
            <person name="Li H.T."/>
            <person name="Zhu H."/>
            <person name="Zhou G.P."/>
            <person name="Wang M."/>
            <person name="Wang L."/>
        </authorList>
    </citation>
    <scope>NUCLEOTIDE SEQUENCE [LARGE SCALE GENOMIC DNA]</scope>
    <source>
        <strain evidence="3 4">CBS 8904</strain>
    </source>
</reference>
<dbReference type="InParanoid" id="K1VWD4"/>
<dbReference type="InterPro" id="IPR013177">
    <property type="entry name" value="Ribosomal_mS38_C"/>
</dbReference>
<feature type="compositionally biased region" description="Basic residues" evidence="1">
    <location>
        <begin position="242"/>
        <end position="270"/>
    </location>
</feature>
<comment type="caution">
    <text evidence="3">The sequence shown here is derived from an EMBL/GenBank/DDBJ whole genome shotgun (WGS) entry which is preliminary data.</text>
</comment>
<dbReference type="AlphaFoldDB" id="K1VWD4"/>
<dbReference type="eggNOG" id="ENOG502SE4R">
    <property type="taxonomic scope" value="Eukaryota"/>
</dbReference>
<evidence type="ECO:0000259" key="2">
    <source>
        <dbReference type="SMART" id="SM01155"/>
    </source>
</evidence>
<protein>
    <recommendedName>
        <fullName evidence="2">Ribosomal protein mS38 C-terminal domain-containing protein</fullName>
    </recommendedName>
</protein>